<dbReference type="AlphaFoldDB" id="A0A165XG31"/>
<protein>
    <submittedName>
        <fullName evidence="1">Uncharacterized protein</fullName>
    </submittedName>
</protein>
<accession>A0A165XG31</accession>
<organism evidence="1 2">
    <name type="scientific">Athelia psychrophila</name>
    <dbReference type="NCBI Taxonomy" id="1759441"/>
    <lineage>
        <taxon>Eukaryota</taxon>
        <taxon>Fungi</taxon>
        <taxon>Dikarya</taxon>
        <taxon>Basidiomycota</taxon>
        <taxon>Agaricomycotina</taxon>
        <taxon>Agaricomycetes</taxon>
        <taxon>Agaricomycetidae</taxon>
        <taxon>Atheliales</taxon>
        <taxon>Atheliaceae</taxon>
        <taxon>Athelia</taxon>
    </lineage>
</organism>
<name>A0A165XG31_9AGAM</name>
<evidence type="ECO:0000313" key="1">
    <source>
        <dbReference type="EMBL" id="KZP08511.1"/>
    </source>
</evidence>
<proteinExistence type="predicted"/>
<keyword evidence="2" id="KW-1185">Reference proteome</keyword>
<gene>
    <name evidence="1" type="ORF">FIBSPDRAFT_901233</name>
</gene>
<sequence length="227" mass="24267">MSAFGHNCGAKALARAKAQGFSKSKPSPEPKKANHLGRAWPGFFWPGLAGPLALGPAKHITKCNEVKGCSRLHGSLVEVALGATVSAMSTTVASPVDVEAAAAARARDITLAQYREAQGQARVFARMILASVWAGRGGGGWVARARKWGGRPWDYGDHGWKLEEGAGGLRRETVWRTRGVVMRTEEESSGWCLLNSAQIIQGSTVGGYGLLWLAMTLWHIYGISGQL</sequence>
<evidence type="ECO:0000313" key="2">
    <source>
        <dbReference type="Proteomes" id="UP000076532"/>
    </source>
</evidence>
<reference evidence="1 2" key="1">
    <citation type="journal article" date="2016" name="Mol. Biol. Evol.">
        <title>Comparative Genomics of Early-Diverging Mushroom-Forming Fungi Provides Insights into the Origins of Lignocellulose Decay Capabilities.</title>
        <authorList>
            <person name="Nagy L.G."/>
            <person name="Riley R."/>
            <person name="Tritt A."/>
            <person name="Adam C."/>
            <person name="Daum C."/>
            <person name="Floudas D."/>
            <person name="Sun H."/>
            <person name="Yadav J.S."/>
            <person name="Pangilinan J."/>
            <person name="Larsson K.H."/>
            <person name="Matsuura K."/>
            <person name="Barry K."/>
            <person name="Labutti K."/>
            <person name="Kuo R."/>
            <person name="Ohm R.A."/>
            <person name="Bhattacharya S.S."/>
            <person name="Shirouzu T."/>
            <person name="Yoshinaga Y."/>
            <person name="Martin F.M."/>
            <person name="Grigoriev I.V."/>
            <person name="Hibbett D.S."/>
        </authorList>
    </citation>
    <scope>NUCLEOTIDE SEQUENCE [LARGE SCALE GENOMIC DNA]</scope>
    <source>
        <strain evidence="1 2">CBS 109695</strain>
    </source>
</reference>
<dbReference type="Proteomes" id="UP000076532">
    <property type="component" value="Unassembled WGS sequence"/>
</dbReference>
<dbReference type="EMBL" id="KV417720">
    <property type="protein sequence ID" value="KZP08511.1"/>
    <property type="molecule type" value="Genomic_DNA"/>
</dbReference>